<dbReference type="HOGENOM" id="CLU_2582348_0_0_10"/>
<feature type="region of interest" description="Disordered" evidence="1">
    <location>
        <begin position="1"/>
        <end position="27"/>
    </location>
</feature>
<dbReference type="STRING" id="295405.BF1905"/>
<accession>Q64V26</accession>
<feature type="compositionally biased region" description="Basic and acidic residues" evidence="1">
    <location>
        <begin position="14"/>
        <end position="27"/>
    </location>
</feature>
<evidence type="ECO:0000313" key="2">
    <source>
        <dbReference type="EMBL" id="BAD48653.1"/>
    </source>
</evidence>
<dbReference type="EMBL" id="AP006841">
    <property type="protein sequence ID" value="BAD48653.1"/>
    <property type="molecule type" value="Genomic_DNA"/>
</dbReference>
<name>Q64V26_BACFR</name>
<proteinExistence type="predicted"/>
<organism evidence="2 3">
    <name type="scientific">Bacteroides fragilis (strain YCH46)</name>
    <dbReference type="NCBI Taxonomy" id="295405"/>
    <lineage>
        <taxon>Bacteria</taxon>
        <taxon>Pseudomonadati</taxon>
        <taxon>Bacteroidota</taxon>
        <taxon>Bacteroidia</taxon>
        <taxon>Bacteroidales</taxon>
        <taxon>Bacteroidaceae</taxon>
        <taxon>Bacteroides</taxon>
    </lineage>
</organism>
<evidence type="ECO:0000313" key="3">
    <source>
        <dbReference type="Proteomes" id="UP000002197"/>
    </source>
</evidence>
<dbReference type="KEGG" id="bfr:BF1905"/>
<reference evidence="2 3" key="1">
    <citation type="journal article" date="2004" name="Proc. Natl. Acad. Sci. U.S.A.">
        <title>Genomic analysis of Bacteroides fragilis reveals extensive DNA inversions regulating cell surface adaptation.</title>
        <authorList>
            <person name="Kuwahara T."/>
            <person name="Yamashita A."/>
            <person name="Hirakawa H."/>
            <person name="Nakayama H."/>
            <person name="Toh H."/>
            <person name="Okada N."/>
            <person name="Kuhara S."/>
            <person name="Hattori M."/>
            <person name="Hayashi T."/>
            <person name="Ohnishi Y."/>
        </authorList>
    </citation>
    <scope>NUCLEOTIDE SEQUENCE [LARGE SCALE GENOMIC DNA]</scope>
    <source>
        <strain evidence="2 3">YCH46</strain>
    </source>
</reference>
<dbReference type="Proteomes" id="UP000002197">
    <property type="component" value="Chromosome"/>
</dbReference>
<dbReference type="AlphaFoldDB" id="Q64V26"/>
<sequence>MYESFKTVQNSSDRFAHGADADSDARNERIRRTKKRMDNKPLFLFCISEFLRIFVCRELFDSAILQSLLRIYFSSRYPAC</sequence>
<gene>
    <name evidence="2" type="ordered locus">BF1905</name>
</gene>
<evidence type="ECO:0000256" key="1">
    <source>
        <dbReference type="SAM" id="MobiDB-lite"/>
    </source>
</evidence>
<protein>
    <submittedName>
        <fullName evidence="2">Uncharacterized protein</fullName>
    </submittedName>
</protein>
<feature type="compositionally biased region" description="Polar residues" evidence="1">
    <location>
        <begin position="1"/>
        <end position="13"/>
    </location>
</feature>